<keyword evidence="7" id="KW-0411">Iron-sulfur</keyword>
<dbReference type="Gene3D" id="3.30.70.2740">
    <property type="match status" value="1"/>
</dbReference>
<dbReference type="InterPro" id="IPR016166">
    <property type="entry name" value="FAD-bd_PCMH"/>
</dbReference>
<dbReference type="InterPro" id="IPR017900">
    <property type="entry name" value="4Fe4S_Fe_S_CS"/>
</dbReference>
<accession>A0A428YSR4</accession>
<dbReference type="Gene3D" id="1.10.45.10">
    <property type="entry name" value="Vanillyl-alcohol Oxidase, Chain A, domain 4"/>
    <property type="match status" value="1"/>
</dbReference>
<keyword evidence="4" id="KW-0274">FAD</keyword>
<evidence type="ECO:0000256" key="7">
    <source>
        <dbReference type="ARBA" id="ARBA00023014"/>
    </source>
</evidence>
<dbReference type="RefSeq" id="WP_037255890.1">
    <property type="nucleotide sequence ID" value="NZ_QHKI01000060.1"/>
</dbReference>
<protein>
    <submittedName>
        <fullName evidence="9">FAD-binding oxidoreductase</fullName>
    </submittedName>
</protein>
<dbReference type="Pfam" id="PF01565">
    <property type="entry name" value="FAD_binding_4"/>
    <property type="match status" value="1"/>
</dbReference>
<dbReference type="PANTHER" id="PTHR11748">
    <property type="entry name" value="D-LACTATE DEHYDROGENASE"/>
    <property type="match status" value="1"/>
</dbReference>
<proteinExistence type="predicted"/>
<evidence type="ECO:0000313" key="9">
    <source>
        <dbReference type="EMBL" id="RSM72393.1"/>
    </source>
</evidence>
<dbReference type="Pfam" id="PF13183">
    <property type="entry name" value="Fer4_8"/>
    <property type="match status" value="1"/>
</dbReference>
<dbReference type="Gene3D" id="3.30.465.10">
    <property type="match status" value="1"/>
</dbReference>
<dbReference type="EMBL" id="QHKI01000060">
    <property type="protein sequence ID" value="RSM72393.1"/>
    <property type="molecule type" value="Genomic_DNA"/>
</dbReference>
<evidence type="ECO:0000256" key="1">
    <source>
        <dbReference type="ARBA" id="ARBA00001974"/>
    </source>
</evidence>
<dbReference type="PANTHER" id="PTHR11748:SF119">
    <property type="entry name" value="D-2-HYDROXYGLUTARATE DEHYDROGENASE"/>
    <property type="match status" value="1"/>
</dbReference>
<comment type="cofactor">
    <cofactor evidence="1">
        <name>FAD</name>
        <dbReference type="ChEBI" id="CHEBI:57692"/>
    </cofactor>
</comment>
<comment type="caution">
    <text evidence="9">The sequence shown here is derived from an EMBL/GenBank/DDBJ whole genome shotgun (WGS) entry which is preliminary data.</text>
</comment>
<dbReference type="InterPro" id="IPR016164">
    <property type="entry name" value="FAD-linked_Oxase-like_C"/>
</dbReference>
<dbReference type="InterPro" id="IPR004017">
    <property type="entry name" value="Cys_rich_dom"/>
</dbReference>
<dbReference type="GO" id="GO:0051536">
    <property type="term" value="F:iron-sulfur cluster binding"/>
    <property type="evidence" value="ECO:0007669"/>
    <property type="project" value="UniProtKB-KW"/>
</dbReference>
<feature type="domain" description="FAD-binding PCMH-type" evidence="8">
    <location>
        <begin position="41"/>
        <end position="269"/>
    </location>
</feature>
<dbReference type="Gene3D" id="3.30.43.10">
    <property type="entry name" value="Uridine Diphospho-n-acetylenolpyruvylglucosamine Reductase, domain 2"/>
    <property type="match status" value="1"/>
</dbReference>
<dbReference type="PROSITE" id="PS51387">
    <property type="entry name" value="FAD_PCMH"/>
    <property type="match status" value="1"/>
</dbReference>
<dbReference type="GO" id="GO:0008720">
    <property type="term" value="F:D-lactate dehydrogenase (NAD+) activity"/>
    <property type="evidence" value="ECO:0007669"/>
    <property type="project" value="TreeGrafter"/>
</dbReference>
<dbReference type="Pfam" id="PF02913">
    <property type="entry name" value="FAD-oxidase_C"/>
    <property type="match status" value="1"/>
</dbReference>
<dbReference type="GO" id="GO:0004458">
    <property type="term" value="F:D-lactate dehydrogenase (cytochrome) activity"/>
    <property type="evidence" value="ECO:0007669"/>
    <property type="project" value="TreeGrafter"/>
</dbReference>
<keyword evidence="5" id="KW-0560">Oxidoreductase</keyword>
<dbReference type="OrthoDB" id="9770306at2"/>
<keyword evidence="6" id="KW-0408">Iron</keyword>
<dbReference type="InterPro" id="IPR016171">
    <property type="entry name" value="Vanillyl_alc_oxidase_C-sub2"/>
</dbReference>
<dbReference type="Proteomes" id="UP000287547">
    <property type="component" value="Unassembled WGS sequence"/>
</dbReference>
<reference evidence="9 10" key="1">
    <citation type="submission" date="2018-05" db="EMBL/GenBank/DDBJ databases">
        <title>Evolution of GPA BGCs.</title>
        <authorList>
            <person name="Waglechner N."/>
            <person name="Wright G.D."/>
        </authorList>
    </citation>
    <scope>NUCLEOTIDE SEQUENCE [LARGE SCALE GENOMIC DNA]</scope>
    <source>
        <strain evidence="9 10">A82846</strain>
    </source>
</reference>
<evidence type="ECO:0000259" key="8">
    <source>
        <dbReference type="PROSITE" id="PS51387"/>
    </source>
</evidence>
<organism evidence="9 10">
    <name type="scientific">Kibdelosporangium aridum</name>
    <dbReference type="NCBI Taxonomy" id="2030"/>
    <lineage>
        <taxon>Bacteria</taxon>
        <taxon>Bacillati</taxon>
        <taxon>Actinomycetota</taxon>
        <taxon>Actinomycetes</taxon>
        <taxon>Pseudonocardiales</taxon>
        <taxon>Pseudonocardiaceae</taxon>
        <taxon>Kibdelosporangium</taxon>
    </lineage>
</organism>
<name>A0A428YSR4_KIBAR</name>
<evidence type="ECO:0000256" key="3">
    <source>
        <dbReference type="ARBA" id="ARBA00022723"/>
    </source>
</evidence>
<dbReference type="AlphaFoldDB" id="A0A428YSR4"/>
<keyword evidence="2" id="KW-0285">Flavoprotein</keyword>
<keyword evidence="3" id="KW-0479">Metal-binding</keyword>
<dbReference type="GO" id="GO:0046872">
    <property type="term" value="F:metal ion binding"/>
    <property type="evidence" value="ECO:0007669"/>
    <property type="project" value="UniProtKB-KW"/>
</dbReference>
<dbReference type="SUPFAM" id="SSF46548">
    <property type="entry name" value="alpha-helical ferredoxin"/>
    <property type="match status" value="1"/>
</dbReference>
<dbReference type="SUPFAM" id="SSF55103">
    <property type="entry name" value="FAD-linked oxidases, C-terminal domain"/>
    <property type="match status" value="1"/>
</dbReference>
<evidence type="ECO:0000256" key="6">
    <source>
        <dbReference type="ARBA" id="ARBA00023004"/>
    </source>
</evidence>
<evidence type="ECO:0000313" key="10">
    <source>
        <dbReference type="Proteomes" id="UP000287547"/>
    </source>
</evidence>
<dbReference type="Pfam" id="PF02754">
    <property type="entry name" value="CCG"/>
    <property type="match status" value="1"/>
</dbReference>
<dbReference type="InterPro" id="IPR016169">
    <property type="entry name" value="FAD-bd_PCMH_sub2"/>
</dbReference>
<evidence type="ECO:0000256" key="5">
    <source>
        <dbReference type="ARBA" id="ARBA00023002"/>
    </source>
</evidence>
<dbReference type="PROSITE" id="PS00198">
    <property type="entry name" value="4FE4S_FER_1"/>
    <property type="match status" value="1"/>
</dbReference>
<dbReference type="GO" id="GO:0071949">
    <property type="term" value="F:FAD binding"/>
    <property type="evidence" value="ECO:0007669"/>
    <property type="project" value="InterPro"/>
</dbReference>
<dbReference type="InterPro" id="IPR006094">
    <property type="entry name" value="Oxid_FAD_bind_N"/>
</dbReference>
<dbReference type="GO" id="GO:1903457">
    <property type="term" value="P:lactate catabolic process"/>
    <property type="evidence" value="ECO:0007669"/>
    <property type="project" value="TreeGrafter"/>
</dbReference>
<dbReference type="InterPro" id="IPR004113">
    <property type="entry name" value="FAD-bd_oxidored_4_C"/>
</dbReference>
<dbReference type="InterPro" id="IPR017896">
    <property type="entry name" value="4Fe4S_Fe-S-bd"/>
</dbReference>
<dbReference type="InterPro" id="IPR036318">
    <property type="entry name" value="FAD-bd_PCMH-like_sf"/>
</dbReference>
<evidence type="ECO:0000256" key="4">
    <source>
        <dbReference type="ARBA" id="ARBA00022827"/>
    </source>
</evidence>
<sequence length="975" mass="106554">MTGVDLRISDTIQRALRERVDGEVRFDAGTRGAYSADASNFRQVPIGVVVPRNPEAAAEAVRVAAEFHTPILSRGGGTSLAGQCTNEAVVIDWSKYCTAVESVDVAARTCVVQPGIVLDALNRELAPTGLRYGPEPATHANCTIGGMIGNNSCGATAQRTGKVVDNIRRLEVLLPNGIRFWCGKTTDERYAEIERHGDLRSAVYRQLRALRDKYADEVRRRYPDIPRRVSGYNLDSLLPEHGFDIAGLLVGSESTLVTILRAELELVPVTKERVLVVLGFPSIDKAADAVPAILPHEPIALEGIDSRLIHDQQLKHINARALHELPEGNAFLMVQFGGDTLTEVDNAAHEMLADLDESDHDPTVAFLDDPAHEEELWQVREAGLGATAHVPDKPDTFEGWEDSAVPPDGLGDYLRRLSALYDEFGYSSDTGPSLYGHFGHGCVHTRIPFDLYTAEGTAAYRDFMYRAADLVAEFGGSFSGEHGDGQSRGELLIKMFGPDLVTAFGEIKAVFDPENLMNPGKVVAPYKLDENLRLGARWAPAAPQNLHFRFPHDGGSFAEAANRCVGVGKCRQHTNDNGSVMCPSYQVTREEEHSTRGRARLLFEMLDGHSDGPIKDGWRSQAVKDALDLCLSCKGCKTDCPANVDMATYKAEFLAHHYAKRQWRRPRSDLSMGWLPAIAQLVGRLRLGSVVNAFTHTPLLSRAAVAVAGVENREIPRFAAEPLYRWFSRRGPRGAGSRGTVLLWPDTFTNFFHPHVGQAAIEVLEDAGWRVTMPTEPLCCGLTWISTGQLGTAKKVLARTVRHLAGHLRAGGLVVGLEPSCATVFRSDAVELFPGDLDVRRLTKQTLTFAELLTEHSPGYRPPLIPSAKAVAQVHCHQHAVLGWDADRALLKAAGADVEQLESGCCGLAGNFGFERGHLDVSEACAERVLLPRLRETGQDTAVLADGFSCRTQIHEFDSHEGVHLAEFLATGLRE</sequence>
<dbReference type="SUPFAM" id="SSF56176">
    <property type="entry name" value="FAD-binding/transporter-associated domain-like"/>
    <property type="match status" value="1"/>
</dbReference>
<gene>
    <name evidence="9" type="ORF">DMH04_42805</name>
</gene>
<evidence type="ECO:0000256" key="2">
    <source>
        <dbReference type="ARBA" id="ARBA00022630"/>
    </source>
</evidence>
<dbReference type="InterPro" id="IPR016167">
    <property type="entry name" value="FAD-bd_PCMH_sub1"/>
</dbReference>